<keyword evidence="4 6" id="KW-1133">Transmembrane helix</keyword>
<comment type="subcellular location">
    <subcellularLocation>
        <location evidence="1">Membrane</location>
        <topology evidence="1">Multi-pass membrane protein</topology>
    </subcellularLocation>
</comment>
<dbReference type="PANTHER" id="PTHR11730">
    <property type="entry name" value="AMMONIUM TRANSPORTER"/>
    <property type="match status" value="1"/>
</dbReference>
<dbReference type="InterPro" id="IPR002229">
    <property type="entry name" value="RhesusRHD"/>
</dbReference>
<dbReference type="GO" id="GO:0005886">
    <property type="term" value="C:plasma membrane"/>
    <property type="evidence" value="ECO:0007669"/>
    <property type="project" value="InterPro"/>
</dbReference>
<gene>
    <name evidence="8" type="ORF">NP493_1447g00078</name>
</gene>
<evidence type="ECO:0000256" key="5">
    <source>
        <dbReference type="ARBA" id="ARBA00023136"/>
    </source>
</evidence>
<keyword evidence="5 6" id="KW-0472">Membrane</keyword>
<feature type="transmembrane region" description="Helical" evidence="6">
    <location>
        <begin position="64"/>
        <end position="83"/>
    </location>
</feature>
<dbReference type="PANTHER" id="PTHR11730:SF60">
    <property type="entry name" value="RH50, ISOFORM D"/>
    <property type="match status" value="1"/>
</dbReference>
<evidence type="ECO:0000313" key="8">
    <source>
        <dbReference type="EMBL" id="KAK2163749.1"/>
    </source>
</evidence>
<name>A0AAD9NE11_RIDPI</name>
<organism evidence="8 9">
    <name type="scientific">Ridgeia piscesae</name>
    <name type="common">Tubeworm</name>
    <dbReference type="NCBI Taxonomy" id="27915"/>
    <lineage>
        <taxon>Eukaryota</taxon>
        <taxon>Metazoa</taxon>
        <taxon>Spiralia</taxon>
        <taxon>Lophotrochozoa</taxon>
        <taxon>Annelida</taxon>
        <taxon>Polychaeta</taxon>
        <taxon>Sedentaria</taxon>
        <taxon>Canalipalpata</taxon>
        <taxon>Sabellida</taxon>
        <taxon>Siboglinidae</taxon>
        <taxon>Ridgeia</taxon>
    </lineage>
</organism>
<protein>
    <recommendedName>
        <fullName evidence="7">Ammonium transporter AmtB-like domain-containing protein</fullName>
    </recommendedName>
</protein>
<evidence type="ECO:0000313" key="9">
    <source>
        <dbReference type="Proteomes" id="UP001209878"/>
    </source>
</evidence>
<evidence type="ECO:0000259" key="7">
    <source>
        <dbReference type="Pfam" id="PF00909"/>
    </source>
</evidence>
<sequence>MQVVVMAIVEIVFYTANEYIGIGLLRVADVGGSMFIHTFGAYFGLAVARVVYMRDTKDSANEGSSYHGDLFAMIGTVFLWMYWPSFNSALAPGDDQHRAVINTYLSLAASCLVTFASVRPRQWQGQARHGEWGGGGA</sequence>
<dbReference type="AlphaFoldDB" id="A0AAD9NE11"/>
<evidence type="ECO:0000256" key="4">
    <source>
        <dbReference type="ARBA" id="ARBA00022989"/>
    </source>
</evidence>
<comment type="caution">
    <text evidence="8">The sequence shown here is derived from an EMBL/GenBank/DDBJ whole genome shotgun (WGS) entry which is preliminary data.</text>
</comment>
<dbReference type="InterPro" id="IPR029020">
    <property type="entry name" value="Ammonium/urea_transptr"/>
</dbReference>
<dbReference type="GO" id="GO:0008519">
    <property type="term" value="F:ammonium channel activity"/>
    <property type="evidence" value="ECO:0007669"/>
    <property type="project" value="InterPro"/>
</dbReference>
<keyword evidence="9" id="KW-1185">Reference proteome</keyword>
<evidence type="ECO:0000256" key="1">
    <source>
        <dbReference type="ARBA" id="ARBA00004141"/>
    </source>
</evidence>
<dbReference type="EMBL" id="JAODUO010001446">
    <property type="protein sequence ID" value="KAK2163749.1"/>
    <property type="molecule type" value="Genomic_DNA"/>
</dbReference>
<proteinExistence type="inferred from homology"/>
<comment type="similarity">
    <text evidence="2">Belongs to the ammonium transporter (TC 2.A.49) family. Rh subfamily.</text>
</comment>
<dbReference type="Proteomes" id="UP001209878">
    <property type="component" value="Unassembled WGS sequence"/>
</dbReference>
<dbReference type="SUPFAM" id="SSF111352">
    <property type="entry name" value="Ammonium transporter"/>
    <property type="match status" value="1"/>
</dbReference>
<dbReference type="Gene3D" id="1.10.3430.10">
    <property type="entry name" value="Ammonium transporter AmtB like domains"/>
    <property type="match status" value="1"/>
</dbReference>
<feature type="transmembrane region" description="Helical" evidence="6">
    <location>
        <begin position="34"/>
        <end position="52"/>
    </location>
</feature>
<dbReference type="InterPro" id="IPR024041">
    <property type="entry name" value="NH4_transpt_AmtB-like_dom"/>
</dbReference>
<evidence type="ECO:0000256" key="2">
    <source>
        <dbReference type="ARBA" id="ARBA00011036"/>
    </source>
</evidence>
<keyword evidence="3 6" id="KW-0812">Transmembrane</keyword>
<reference evidence="8" key="1">
    <citation type="journal article" date="2023" name="Mol. Biol. Evol.">
        <title>Third-Generation Sequencing Reveals the Adaptive Role of the Epigenome in Three Deep-Sea Polychaetes.</title>
        <authorList>
            <person name="Perez M."/>
            <person name="Aroh O."/>
            <person name="Sun Y."/>
            <person name="Lan Y."/>
            <person name="Juniper S.K."/>
            <person name="Young C.R."/>
            <person name="Angers B."/>
            <person name="Qian P.Y."/>
        </authorList>
    </citation>
    <scope>NUCLEOTIDE SEQUENCE</scope>
    <source>
        <strain evidence="8">R07B-5</strain>
    </source>
</reference>
<feature type="transmembrane region" description="Helical" evidence="6">
    <location>
        <begin position="99"/>
        <end position="118"/>
    </location>
</feature>
<dbReference type="Pfam" id="PF00909">
    <property type="entry name" value="Ammonium_transp"/>
    <property type="match status" value="1"/>
</dbReference>
<feature type="domain" description="Ammonium transporter AmtB-like" evidence="7">
    <location>
        <begin position="2"/>
        <end position="119"/>
    </location>
</feature>
<dbReference type="PRINTS" id="PR00342">
    <property type="entry name" value="RHESUSRHD"/>
</dbReference>
<dbReference type="GO" id="GO:0097272">
    <property type="term" value="P:ammonium homeostasis"/>
    <property type="evidence" value="ECO:0007669"/>
    <property type="project" value="TreeGrafter"/>
</dbReference>
<evidence type="ECO:0000256" key="3">
    <source>
        <dbReference type="ARBA" id="ARBA00022692"/>
    </source>
</evidence>
<accession>A0AAD9NE11</accession>
<evidence type="ECO:0000256" key="6">
    <source>
        <dbReference type="SAM" id="Phobius"/>
    </source>
</evidence>